<feature type="signal peptide" evidence="1">
    <location>
        <begin position="1"/>
        <end position="23"/>
    </location>
</feature>
<evidence type="ECO:0008006" key="3">
    <source>
        <dbReference type="Google" id="ProtNLM"/>
    </source>
</evidence>
<evidence type="ECO:0000313" key="2">
    <source>
        <dbReference type="EMBL" id="CAD8726104.1"/>
    </source>
</evidence>
<organism evidence="2">
    <name type="scientific">Erythrolobus madagascarensis</name>
    <dbReference type="NCBI Taxonomy" id="708628"/>
    <lineage>
        <taxon>Eukaryota</taxon>
        <taxon>Rhodophyta</taxon>
        <taxon>Bangiophyceae</taxon>
        <taxon>Porphyridiales</taxon>
        <taxon>Porphyridiaceae</taxon>
        <taxon>Erythrolobus</taxon>
    </lineage>
</organism>
<dbReference type="AlphaFoldDB" id="A0A7S0TA85"/>
<evidence type="ECO:0000256" key="1">
    <source>
        <dbReference type="SAM" id="SignalP"/>
    </source>
</evidence>
<gene>
    <name evidence="2" type="ORF">EMAD1354_LOCUS2184</name>
</gene>
<name>A0A7S0TA85_9RHOD</name>
<dbReference type="EMBL" id="HBFE01003263">
    <property type="protein sequence ID" value="CAD8726104.1"/>
    <property type="molecule type" value="Transcribed_RNA"/>
</dbReference>
<proteinExistence type="predicted"/>
<reference evidence="2" key="1">
    <citation type="submission" date="2021-01" db="EMBL/GenBank/DDBJ databases">
        <authorList>
            <person name="Corre E."/>
            <person name="Pelletier E."/>
            <person name="Niang G."/>
            <person name="Scheremetjew M."/>
            <person name="Finn R."/>
            <person name="Kale V."/>
            <person name="Holt S."/>
            <person name="Cochrane G."/>
            <person name="Meng A."/>
            <person name="Brown T."/>
            <person name="Cohen L."/>
        </authorList>
    </citation>
    <scope>NUCLEOTIDE SEQUENCE</scope>
    <source>
        <strain evidence="2">CCMP3276</strain>
    </source>
</reference>
<accession>A0A7S0TA85</accession>
<keyword evidence="1" id="KW-0732">Signal</keyword>
<sequence>MKAMLPLLWGALITLPNGNVVLATFFQPPHLVAPSCPIEIYRLSKARNIEHEHGRSEKLCCENRTGPFNGRHALLLLACTVLVGSSVWRRASFQKTTTFILL</sequence>
<protein>
    <recommendedName>
        <fullName evidence="3">Secreted protein</fullName>
    </recommendedName>
</protein>
<feature type="chain" id="PRO_5031538506" description="Secreted protein" evidence="1">
    <location>
        <begin position="24"/>
        <end position="102"/>
    </location>
</feature>